<dbReference type="InterPro" id="IPR011333">
    <property type="entry name" value="SKP1/BTB/POZ_sf"/>
</dbReference>
<dbReference type="Pfam" id="PF02214">
    <property type="entry name" value="BTB_2"/>
    <property type="match status" value="1"/>
</dbReference>
<protein>
    <recommendedName>
        <fullName evidence="2">BTB domain-containing protein</fullName>
    </recommendedName>
</protein>
<accession>A0AAN5BYI8</accession>
<dbReference type="Proteomes" id="UP001328107">
    <property type="component" value="Unassembled WGS sequence"/>
</dbReference>
<dbReference type="PANTHER" id="PTHR14499">
    <property type="entry name" value="POTASSIUM CHANNEL TETRAMERIZATION DOMAIN-CONTAINING"/>
    <property type="match status" value="1"/>
</dbReference>
<organism evidence="3 4">
    <name type="scientific">Pristionchus mayeri</name>
    <dbReference type="NCBI Taxonomy" id="1317129"/>
    <lineage>
        <taxon>Eukaryota</taxon>
        <taxon>Metazoa</taxon>
        <taxon>Ecdysozoa</taxon>
        <taxon>Nematoda</taxon>
        <taxon>Chromadorea</taxon>
        <taxon>Rhabditida</taxon>
        <taxon>Rhabditina</taxon>
        <taxon>Diplogasteromorpha</taxon>
        <taxon>Diplogasteroidea</taxon>
        <taxon>Neodiplogasteridae</taxon>
        <taxon>Pristionchus</taxon>
    </lineage>
</organism>
<dbReference type="SUPFAM" id="SSF54695">
    <property type="entry name" value="POZ domain"/>
    <property type="match status" value="1"/>
</dbReference>
<dbReference type="PANTHER" id="PTHR14499:SF135">
    <property type="entry name" value="BTB DOMAIN-CONTAINING PROTEIN-RELATED"/>
    <property type="match status" value="1"/>
</dbReference>
<proteinExistence type="predicted"/>
<reference evidence="4" key="1">
    <citation type="submission" date="2022-10" db="EMBL/GenBank/DDBJ databases">
        <title>Genome assembly of Pristionchus species.</title>
        <authorList>
            <person name="Yoshida K."/>
            <person name="Sommer R.J."/>
        </authorList>
    </citation>
    <scope>NUCLEOTIDE SEQUENCE [LARGE SCALE GENOMIC DNA]</scope>
    <source>
        <strain evidence="4">RS5460</strain>
    </source>
</reference>
<dbReference type="Gene3D" id="3.30.710.10">
    <property type="entry name" value="Potassium Channel Kv1.1, Chain A"/>
    <property type="match status" value="1"/>
</dbReference>
<dbReference type="CDD" id="cd18316">
    <property type="entry name" value="BTB_POZ_KCTD-like"/>
    <property type="match status" value="1"/>
</dbReference>
<dbReference type="AlphaFoldDB" id="A0AAN5BYI8"/>
<name>A0AAN5BYI8_9BILA</name>
<dbReference type="InterPro" id="IPR003131">
    <property type="entry name" value="T1-type_BTB"/>
</dbReference>
<keyword evidence="4" id="KW-1185">Reference proteome</keyword>
<feature type="compositionally biased region" description="Low complexity" evidence="1">
    <location>
        <begin position="54"/>
        <end position="80"/>
    </location>
</feature>
<gene>
    <name evidence="3" type="ORF">PMAYCL1PPCAC_00108</name>
</gene>
<feature type="non-terminal residue" evidence="3">
    <location>
        <position position="1"/>
    </location>
</feature>
<evidence type="ECO:0000313" key="3">
    <source>
        <dbReference type="EMBL" id="GMR29913.1"/>
    </source>
</evidence>
<evidence type="ECO:0000313" key="4">
    <source>
        <dbReference type="Proteomes" id="UP001328107"/>
    </source>
</evidence>
<dbReference type="GO" id="GO:0051260">
    <property type="term" value="P:protein homooligomerization"/>
    <property type="evidence" value="ECO:0007669"/>
    <property type="project" value="InterPro"/>
</dbReference>
<evidence type="ECO:0000259" key="2">
    <source>
        <dbReference type="SMART" id="SM00225"/>
    </source>
</evidence>
<dbReference type="EMBL" id="BTRK01000001">
    <property type="protein sequence ID" value="GMR29913.1"/>
    <property type="molecule type" value="Genomic_DNA"/>
</dbReference>
<dbReference type="SMART" id="SM00225">
    <property type="entry name" value="BTB"/>
    <property type="match status" value="1"/>
</dbReference>
<sequence length="243" mass="26823">SQMSVAPKPQAVNGQMYYDKVNVNGAGTMPRGGPAYLPPNEQVLLMAAPGAPAPVSAGGHRPQYAQNGVAQQQQQPPQVGTRTGEALAAPLPSLHHVRELIGLNVGGTHYVTLYETLARFRSPYFERLVTLNQTSGKIFQFDSNIIFDASGAIFINRDGGLFRYVLQYMRDGKNAVLPEDLALLRQLRREAEFFGLGGLKELVDEQIHVVKQRRDERDEVIQSLKATVSSISQSLYVTNFSRR</sequence>
<comment type="caution">
    <text evidence="3">The sequence shown here is derived from an EMBL/GenBank/DDBJ whole genome shotgun (WGS) entry which is preliminary data.</text>
</comment>
<evidence type="ECO:0000256" key="1">
    <source>
        <dbReference type="SAM" id="MobiDB-lite"/>
    </source>
</evidence>
<feature type="region of interest" description="Disordered" evidence="1">
    <location>
        <begin position="54"/>
        <end position="83"/>
    </location>
</feature>
<feature type="domain" description="BTB" evidence="2">
    <location>
        <begin position="99"/>
        <end position="211"/>
    </location>
</feature>
<dbReference type="InterPro" id="IPR000210">
    <property type="entry name" value="BTB/POZ_dom"/>
</dbReference>